<sequence>MATIASLNVGLGADSARLKRDLDKAESHTKKFGKRAARNVNKLSKSFKGLGAAMAGIAAAASIGKLLETSDAMVKSADAAGIAFDSYQRLQFGLEQSGVSSAGFQKSTLKLNKVLLDASRGSKTAADALGRIGLSFEQLDRMKPEERYAAVLRGLEGIEDKGAKAAISMELLGKEFAGRNIKTDAMLEAGKGIATISEDSARASERINDAMNRIKTSFSAVLANAIIPLIDGIRPAIDAVSNFAADNPKMASAIAGIAILSVSVGALGAAFSLLSWPVLAVTAAIAAAVAIFQNWDSIVKSTDAFLSDKFGFTLSGIIEKIQNLTGWLRDNLTPAFEIFKDGVGVVTENFTLLFGAMKDIFTLDFQSAGSKMQDAFGNVTSFFVRNFGDAFKNIVFNIKEQLTWAFESVTTSFSNFFKVAMNAALKPLENFVNATIDLLNSINPLKDISHITIGQYELGKMPQNPGWQNFNQTLGTTSGTGLTSAIMPPANNSTDAAPTTPPVTPPNSGNGNGEGFGNTASGSGGSGGSAKSDVKQEVTDSFLDSIKSSLSQALKSGDWKEFASSIFDQITGRIIDNFANGLVDGLAEGLGFGSKDGKGFFDNIFENFGKNVQGEMSTALDGSKFQGIFQNFGSGLQNMMSGIFEGIGGMFGGVGGLFGGIGGILGFSNGGVVPHKPGFSKLGVDSVPAMLQPGEVVIPTDEVDNVLNRGSGTGTTVNFNITGDISRQTEKAIFEMAPTITQMVNNTNKENGF</sequence>
<dbReference type="KEGG" id="rmb:K529_015515"/>
<dbReference type="OrthoDB" id="7311517at2"/>
<gene>
    <name evidence="2" type="ORF">K529_015515</name>
</gene>
<keyword evidence="2" id="KW-0614">Plasmid</keyword>
<name>A0A1B1A6Q0_9RHOB</name>
<dbReference type="Proteomes" id="UP000013243">
    <property type="component" value="Plasmid unnamed1"/>
</dbReference>
<dbReference type="EMBL" id="CP015231">
    <property type="protein sequence ID" value="ANP42187.1"/>
    <property type="molecule type" value="Genomic_DNA"/>
</dbReference>
<protein>
    <recommendedName>
        <fullName evidence="4">Tail tape measure protein</fullName>
    </recommendedName>
</protein>
<proteinExistence type="predicted"/>
<evidence type="ECO:0008006" key="4">
    <source>
        <dbReference type="Google" id="ProtNLM"/>
    </source>
</evidence>
<feature type="region of interest" description="Disordered" evidence="1">
    <location>
        <begin position="481"/>
        <end position="533"/>
    </location>
</feature>
<dbReference type="AlphaFoldDB" id="A0A1B1A6Q0"/>
<evidence type="ECO:0000313" key="2">
    <source>
        <dbReference type="EMBL" id="ANP42187.1"/>
    </source>
</evidence>
<evidence type="ECO:0000313" key="3">
    <source>
        <dbReference type="Proteomes" id="UP000013243"/>
    </source>
</evidence>
<geneLocation type="plasmid" evidence="2 3">
    <name>unnamed1</name>
</geneLocation>
<dbReference type="RefSeq" id="WP_005613729.1">
    <property type="nucleotide sequence ID" value="NZ_CP015231.1"/>
</dbReference>
<feature type="compositionally biased region" description="Gly residues" evidence="1">
    <location>
        <begin position="510"/>
        <end position="528"/>
    </location>
</feature>
<evidence type="ECO:0000256" key="1">
    <source>
        <dbReference type="SAM" id="MobiDB-lite"/>
    </source>
</evidence>
<organism evidence="2 3">
    <name type="scientific">Tritonibacter mobilis F1926</name>
    <dbReference type="NCBI Taxonomy" id="1265309"/>
    <lineage>
        <taxon>Bacteria</taxon>
        <taxon>Pseudomonadati</taxon>
        <taxon>Pseudomonadota</taxon>
        <taxon>Alphaproteobacteria</taxon>
        <taxon>Rhodobacterales</taxon>
        <taxon>Paracoccaceae</taxon>
        <taxon>Tritonibacter</taxon>
    </lineage>
</organism>
<reference evidence="2 3" key="1">
    <citation type="journal article" date="2016" name="ISME J.">
        <title>Global occurrence and heterogeneity of the Roseobacter-clade species Ruegeria mobilis.</title>
        <authorList>
            <person name="Sonnenschein E."/>
            <person name="Gram L."/>
        </authorList>
    </citation>
    <scope>NUCLEOTIDE SEQUENCE [LARGE SCALE GENOMIC DNA]</scope>
    <source>
        <strain evidence="2 3">F1926</strain>
        <plasmid evidence="2 3">unnamed1</plasmid>
    </source>
</reference>
<accession>A0A1B1A6Q0</accession>
<dbReference type="GeneID" id="28251272"/>